<keyword evidence="2 4" id="KW-0012">Acyltransferase</keyword>
<dbReference type="GO" id="GO:0031640">
    <property type="term" value="P:killing of cells of another organism"/>
    <property type="evidence" value="ECO:0007669"/>
    <property type="project" value="UniProtKB-KW"/>
</dbReference>
<evidence type="ECO:0000313" key="5">
    <source>
        <dbReference type="Proteomes" id="UP000198440"/>
    </source>
</evidence>
<dbReference type="AlphaFoldDB" id="A0A239HF62"/>
<organism evidence="4 5">
    <name type="scientific">Antarctobacter heliothermus</name>
    <dbReference type="NCBI Taxonomy" id="74033"/>
    <lineage>
        <taxon>Bacteria</taxon>
        <taxon>Pseudomonadati</taxon>
        <taxon>Pseudomonadota</taxon>
        <taxon>Alphaproteobacteria</taxon>
        <taxon>Rhodobacterales</taxon>
        <taxon>Roseobacteraceae</taxon>
        <taxon>Antarctobacter</taxon>
    </lineage>
</organism>
<keyword evidence="2" id="KW-0963">Cytoplasm</keyword>
<proteinExistence type="inferred from homology"/>
<evidence type="ECO:0000256" key="3">
    <source>
        <dbReference type="SAM" id="MobiDB-lite"/>
    </source>
</evidence>
<dbReference type="GO" id="GO:0005737">
    <property type="term" value="C:cytoplasm"/>
    <property type="evidence" value="ECO:0007669"/>
    <property type="project" value="UniProtKB-SubCell"/>
</dbReference>
<keyword evidence="2 4" id="KW-0808">Transferase</keyword>
<dbReference type="GO" id="GO:0009404">
    <property type="term" value="P:toxin metabolic process"/>
    <property type="evidence" value="ECO:0007669"/>
    <property type="project" value="UniProtKB-UniRule"/>
</dbReference>
<dbReference type="OrthoDB" id="5431564at2"/>
<protein>
    <recommendedName>
        <fullName evidence="2">RTX toxin-activating lysine-acyltransferase</fullName>
        <ecNumber evidence="2">2.3.1.-</ecNumber>
    </recommendedName>
</protein>
<gene>
    <name evidence="4" type="ORF">SAMN04488078_103325</name>
</gene>
<dbReference type="Pfam" id="PF02794">
    <property type="entry name" value="HlyC"/>
    <property type="match status" value="1"/>
</dbReference>
<dbReference type="InterPro" id="IPR003996">
    <property type="entry name" value="RTX_toxin-activating_protC_bac"/>
</dbReference>
<feature type="region of interest" description="Disordered" evidence="3">
    <location>
        <begin position="1"/>
        <end position="24"/>
    </location>
</feature>
<dbReference type="Proteomes" id="UP000198440">
    <property type="component" value="Unassembled WGS sequence"/>
</dbReference>
<evidence type="ECO:0000256" key="2">
    <source>
        <dbReference type="RuleBase" id="RU368102"/>
    </source>
</evidence>
<evidence type="ECO:0000256" key="1">
    <source>
        <dbReference type="ARBA" id="ARBA00005686"/>
    </source>
</evidence>
<keyword evidence="2" id="KW-0204">Cytolysis</keyword>
<sequence>MDQSGAQTGMTSTKTGMDGPKPEYPDQDQIAAYGAISFLYMRAAKYDRIALSDIRLLIQPPVDLRFYHVRNIEGVPRAAITWAFLSPEAEAKLINGQMIAPRDWASGKQAWIMELIAPYPGSNLGARLTKTFLKTLGPDHLTARFPRFASPGVLKHVTEFRRDGPDRWTSHRIPAREFDTIS</sequence>
<comment type="similarity">
    <text evidence="1 2">Belongs to the RTX toxin acyltransferase family.</text>
</comment>
<feature type="compositionally biased region" description="Polar residues" evidence="3">
    <location>
        <begin position="1"/>
        <end position="15"/>
    </location>
</feature>
<evidence type="ECO:0000313" key="4">
    <source>
        <dbReference type="EMBL" id="SNS79781.1"/>
    </source>
</evidence>
<dbReference type="GO" id="GO:0016746">
    <property type="term" value="F:acyltransferase activity"/>
    <property type="evidence" value="ECO:0007669"/>
    <property type="project" value="UniProtKB-UniRule"/>
</dbReference>
<comment type="subcellular location">
    <subcellularLocation>
        <location evidence="2">Cytoplasm</location>
    </subcellularLocation>
</comment>
<accession>A0A239HF62</accession>
<name>A0A239HF62_9RHOB</name>
<reference evidence="4 5" key="1">
    <citation type="submission" date="2017-06" db="EMBL/GenBank/DDBJ databases">
        <authorList>
            <person name="Kim H.J."/>
            <person name="Triplett B.A."/>
        </authorList>
    </citation>
    <scope>NUCLEOTIDE SEQUENCE [LARGE SCALE GENOMIC DNA]</scope>
    <source>
        <strain evidence="4 5">DSM 11445</strain>
    </source>
</reference>
<dbReference type="EC" id="2.3.1.-" evidence="2"/>
<comment type="function">
    <text evidence="2">Involved in fatty acylation of protoxin at internal lysine residues, thereby converting it to the active toxin.</text>
</comment>
<dbReference type="EMBL" id="FZON01000033">
    <property type="protein sequence ID" value="SNS79781.1"/>
    <property type="molecule type" value="Genomic_DNA"/>
</dbReference>